<dbReference type="EMBL" id="KN880461">
    <property type="protein sequence ID" value="KIY70900.1"/>
    <property type="molecule type" value="Genomic_DNA"/>
</dbReference>
<keyword evidence="6" id="KW-0391">Immunity</keyword>
<dbReference type="SMART" id="SM00356">
    <property type="entry name" value="ZnF_C3H1"/>
    <property type="match status" value="2"/>
</dbReference>
<protein>
    <recommendedName>
        <fullName evidence="13">P-loop containing nucleoside triphosphate hydrolase protein</fullName>
    </recommendedName>
</protein>
<dbReference type="Pfam" id="PF13087">
    <property type="entry name" value="AAA_12"/>
    <property type="match status" value="1"/>
</dbReference>
<comment type="subcellular location">
    <subcellularLocation>
        <location evidence="1">Cytoplasm</location>
    </subcellularLocation>
</comment>
<feature type="compositionally biased region" description="Pro residues" evidence="8">
    <location>
        <begin position="44"/>
        <end position="66"/>
    </location>
</feature>
<dbReference type="InterPro" id="IPR041677">
    <property type="entry name" value="DNA2/NAM7_AAA_11"/>
</dbReference>
<feature type="region of interest" description="Disordered" evidence="8">
    <location>
        <begin position="36"/>
        <end position="66"/>
    </location>
</feature>
<dbReference type="STRING" id="1314674.A0A0D7BL02"/>
<evidence type="ECO:0000256" key="3">
    <source>
        <dbReference type="ARBA" id="ARBA00022723"/>
    </source>
</evidence>
<feature type="zinc finger region" description="C3H1-type" evidence="7">
    <location>
        <begin position="65"/>
        <end position="93"/>
    </location>
</feature>
<keyword evidence="3 7" id="KW-0479">Metal-binding</keyword>
<dbReference type="GO" id="GO:0004386">
    <property type="term" value="F:helicase activity"/>
    <property type="evidence" value="ECO:0007669"/>
    <property type="project" value="InterPro"/>
</dbReference>
<dbReference type="GO" id="GO:0031380">
    <property type="term" value="C:nuclear RNA-directed RNA polymerase complex"/>
    <property type="evidence" value="ECO:0007669"/>
    <property type="project" value="TreeGrafter"/>
</dbReference>
<sequence>MFPRGGSSPRGRGGTSHIPCRAFVNGETCKFGSRCRFSHGTSSSPPPAESPSSPSTPSPESSTPPRPNGVCNAYWTTGACRFSYNCKYRHEHFQDADADAGSSTSDGEEHDFFSPEGMAQNTGSLRSSYQDMKPTEVHSTLKTLARMPEFRSALGAESFARLFGSVSARNRFWNIEKAQELLDYVVQGVENNYAFYLIGEILHWPAIQHKVAGPERNKVLSFQRGLFPLLEFFSSPHILRSTIHQNINKLYTLIDANFDTLHNAVLDNLTALVQARSWKDVSAKLYLPPDRQDHLDGVVVFEVIYRVFYEFCRIFKHAVRNHPKLVDFARTVAELFEIWVTCIEDGTFSDTIVSSQINQGLVVDNMRKDIYRLRGMVFREAGSAEEQRVRPNTNDPHAGHRHEAFLSRLEVAYSPPGELHEGGPRHDNDSTDIANIRIAPTMGELLCTLGPYLPVFVPGSPHHLPAGSMEKHLDIQYRLLREELTSTIRLAISAISLDLADQNSREQRTTQLQTILKNFGGAYRSTGKDSVFFQVYTRAQFTPVKAEYRNFTVGLSLDAPPGAPRHEDVHQRVEYWQHTKRLSSGSLVALLIVSRDRFEVYLGTIASRNEDIAESAKTSEERIELRIAFFDPEVELFALNKRRITTDASHYAVLLDNNVMFESIRPFLQALKSSEPMSIPFGDYIAAEGRLDDVEVPPPRYACRPGFTFDLSSLLPTGSPRLLLDVKNQTSIQQAREELRRLSSLDDSQANTIVDALTRQICLTQGPPGTGKSYTGKELLRVLFANKIKPIVLIAYTNHALDHMLLGILDAGITSKIVRLGSRASDDRIAEYNLSKLEREVTDTATSSLNTSQRREYRRLKDLEGEMTRVMDDIQIPSMTWRVLQNYLSMLYPEIEVGFVNPPDWIEYLRQQMIADAEGEDGEWEEVSYARKSKQTNAEEGSPRSIYEFWKHAYDIWFVESVPPKDMDDPREALFTSLGYRSSYMPSLPPVGRALLTRELLNWLDPWGLNKEERKRLAARWEEEVRQQAYTNKVEEFKTLRRQYQESCDNLNDIRDQARQKLLSNVDLIGCTTTGAAKLISLLNTVGPKVVVVEEAGQVLESHVIAALVPSVEHLICIGDPEQLRPTLANYALSMDSATGERLFKFDRSLLERLASNGCAMSIINVQRRMRPQISQYPRLILYPDLVDHETVTHYPPVQGMQHNVFFFSHTHAEGGEKDSVSKYNDFEAGMIKDLVIYFLKQGPYSGKGDIAVLCAYLGQLVRVRKVFRDARLSVSVDERDQEALEREGQAEELADVKFENVEIAKHIRLGTLDTFQGDEAKIVIISLVRNSGDYATDASIGFLKSSNRINVAVSRAKHGMYIFGNAANLSRNATWSKILTKMEEEGIVGNALPIVCPRHPATVRQITGINQIPHNAPEGGCLERCEFQLSCGHTCPSVCHPDLEQHARIMCHEPCPRITCPRGHPCTRDCGDDCGSCVFPFRDVPLPCGHVISQVPCHQLDALDSVVCKVKVRKDLPQCEHSATMECHKDPLKAICTSVCGGQLSCCSRMCRSKCHLCQQMSKTPTSPAHIDRTQHDVHFCERELAVCGHRCGKRCEQGHTCNDACRQACRQACSHHKCEKTCSVPCAPCLEPCAWLCSHGNQCLVPCGSICSRLPCNEVCRHQLECGHECPSICGEPCQDQVCIECLPNDRKATVADFIMQRSLGDLDLTSDDVAERIITLACKHAFTVETLDGHCHMSDYYAIDLNTGEYTGMVPPPIGFQKPPSCPTCRGPITSMRYGRVMKRANLDILENNVASHMTKQLAAVSLSLDIAFASVGEMETAAGAIPSPEYPDIFDLQPYQARQDQGVRTANTKGVPLSVQMIIDKTMTGFSSAEAKAWKATLRTLPDAYKKFYAIATMRSPHSRSYEAALSKLYRAEFESMLEVTDEASTSATPEMDALQRVVNTKMGQPPHRADRRYQVEAFFRTIDIRFRIAQIARARLDGLSVSQDTAKSVWRGYIDFLYASCIADTQKAKGIAAASSSTRQVARCEGYAVRSEMFRFIFEILCEVAELKKQRPGLWDADKHNLIRRIQADTMRLSELLRTAEKGYVRSRPARDMNALKEELAWFKDEVRVPAETYKEEYLKLAEHIRSDTGYQPMSVNEMKEVVKAFGFSHTGHFYNCPNGHPFVITECGGAMQQAVCPECSAPIGGMNHSLDSSNTRNRELEDLARGEGAQNSPWAWGQGA</sequence>
<evidence type="ECO:0008006" key="13">
    <source>
        <dbReference type="Google" id="ProtNLM"/>
    </source>
</evidence>
<dbReference type="CDD" id="cd06008">
    <property type="entry name" value="NF-X1-zinc-finger"/>
    <property type="match status" value="1"/>
</dbReference>
<organism evidence="11 12">
    <name type="scientific">Cylindrobasidium torrendii FP15055 ss-10</name>
    <dbReference type="NCBI Taxonomy" id="1314674"/>
    <lineage>
        <taxon>Eukaryota</taxon>
        <taxon>Fungi</taxon>
        <taxon>Dikarya</taxon>
        <taxon>Basidiomycota</taxon>
        <taxon>Agaricomycotina</taxon>
        <taxon>Agaricomycetes</taxon>
        <taxon>Agaricomycetidae</taxon>
        <taxon>Agaricales</taxon>
        <taxon>Marasmiineae</taxon>
        <taxon>Physalacriaceae</taxon>
        <taxon>Cylindrobasidium</taxon>
    </lineage>
</organism>
<dbReference type="GO" id="GO:0008270">
    <property type="term" value="F:zinc ion binding"/>
    <property type="evidence" value="ECO:0007669"/>
    <property type="project" value="UniProtKB-KW"/>
</dbReference>
<evidence type="ECO:0000256" key="8">
    <source>
        <dbReference type="SAM" id="MobiDB-lite"/>
    </source>
</evidence>
<dbReference type="InterPro" id="IPR041367">
    <property type="entry name" value="Znf-CCCH_4"/>
</dbReference>
<dbReference type="InterPro" id="IPR041679">
    <property type="entry name" value="DNA2/NAM7-like_C"/>
</dbReference>
<dbReference type="PANTHER" id="PTHR10887:SF445">
    <property type="entry name" value="NFX1-TYPE ZINC FINGER-CONTAINING PROTEIN 1"/>
    <property type="match status" value="1"/>
</dbReference>
<feature type="domain" description="C3H1-type" evidence="9">
    <location>
        <begin position="14"/>
        <end position="42"/>
    </location>
</feature>
<evidence type="ECO:0000256" key="6">
    <source>
        <dbReference type="ARBA" id="ARBA00022859"/>
    </source>
</evidence>
<dbReference type="PANTHER" id="PTHR10887">
    <property type="entry name" value="DNA2/NAM7 HELICASE FAMILY"/>
    <property type="match status" value="1"/>
</dbReference>
<feature type="domain" description="C3H1-type" evidence="9">
    <location>
        <begin position="65"/>
        <end position="93"/>
    </location>
</feature>
<reference evidence="11 12" key="1">
    <citation type="journal article" date="2015" name="Fungal Genet. Biol.">
        <title>Evolution of novel wood decay mechanisms in Agaricales revealed by the genome sequences of Fistulina hepatica and Cylindrobasidium torrendii.</title>
        <authorList>
            <person name="Floudas D."/>
            <person name="Held B.W."/>
            <person name="Riley R."/>
            <person name="Nagy L.G."/>
            <person name="Koehler G."/>
            <person name="Ransdell A.S."/>
            <person name="Younus H."/>
            <person name="Chow J."/>
            <person name="Chiniquy J."/>
            <person name="Lipzen A."/>
            <person name="Tritt A."/>
            <person name="Sun H."/>
            <person name="Haridas S."/>
            <person name="LaButti K."/>
            <person name="Ohm R.A."/>
            <person name="Kues U."/>
            <person name="Blanchette R.A."/>
            <person name="Grigoriev I.V."/>
            <person name="Minto R.E."/>
            <person name="Hibbett D.S."/>
        </authorList>
    </citation>
    <scope>NUCLEOTIDE SEQUENCE [LARGE SCALE GENOMIC DNA]</scope>
    <source>
        <strain evidence="11 12">FP15055 ss-10</strain>
    </source>
</reference>
<evidence type="ECO:0000256" key="7">
    <source>
        <dbReference type="PROSITE-ProRule" id="PRU00723"/>
    </source>
</evidence>
<accession>A0A0D7BL02</accession>
<dbReference type="GO" id="GO:0002376">
    <property type="term" value="P:immune system process"/>
    <property type="evidence" value="ECO:0007669"/>
    <property type="project" value="UniProtKB-KW"/>
</dbReference>
<evidence type="ECO:0000313" key="12">
    <source>
        <dbReference type="Proteomes" id="UP000054007"/>
    </source>
</evidence>
<gene>
    <name evidence="11" type="ORF">CYLTODRAFT_391263</name>
</gene>
<dbReference type="Pfam" id="PF13086">
    <property type="entry name" value="AAA_11"/>
    <property type="match status" value="1"/>
</dbReference>
<evidence type="ECO:0000256" key="2">
    <source>
        <dbReference type="ARBA" id="ARBA00022490"/>
    </source>
</evidence>
<dbReference type="GO" id="GO:0005737">
    <property type="term" value="C:cytoplasm"/>
    <property type="evidence" value="ECO:0007669"/>
    <property type="project" value="UniProtKB-SubCell"/>
</dbReference>
<keyword evidence="12" id="KW-1185">Reference proteome</keyword>
<dbReference type="Proteomes" id="UP000054007">
    <property type="component" value="Unassembled WGS sequence"/>
</dbReference>
<dbReference type="InterPro" id="IPR046439">
    <property type="entry name" value="ZF_RZ_dom"/>
</dbReference>
<dbReference type="GO" id="GO:0031048">
    <property type="term" value="P:regulatory ncRNA-mediated heterochromatin formation"/>
    <property type="evidence" value="ECO:0007669"/>
    <property type="project" value="TreeGrafter"/>
</dbReference>
<dbReference type="InterPro" id="IPR045055">
    <property type="entry name" value="DNA2/NAM7-like"/>
</dbReference>
<evidence type="ECO:0000256" key="4">
    <source>
        <dbReference type="ARBA" id="ARBA00022771"/>
    </source>
</evidence>
<dbReference type="InterPro" id="IPR047187">
    <property type="entry name" value="SF1_C_Upf1"/>
</dbReference>
<dbReference type="OrthoDB" id="2423195at2759"/>
<dbReference type="PROSITE" id="PS50103">
    <property type="entry name" value="ZF_C3H1"/>
    <property type="match status" value="2"/>
</dbReference>
<evidence type="ECO:0000259" key="9">
    <source>
        <dbReference type="PROSITE" id="PS50103"/>
    </source>
</evidence>
<keyword evidence="2" id="KW-0963">Cytoplasm</keyword>
<dbReference type="InterPro" id="IPR000571">
    <property type="entry name" value="Znf_CCCH"/>
</dbReference>
<evidence type="ECO:0000313" key="11">
    <source>
        <dbReference type="EMBL" id="KIY70900.1"/>
    </source>
</evidence>
<evidence type="ECO:0000259" key="10">
    <source>
        <dbReference type="PROSITE" id="PS51981"/>
    </source>
</evidence>
<name>A0A0D7BL02_9AGAR</name>
<feature type="domain" description="RZ-type" evidence="10">
    <location>
        <begin position="2143"/>
        <end position="2216"/>
    </location>
</feature>
<proteinExistence type="predicted"/>
<dbReference type="PROSITE" id="PS51981">
    <property type="entry name" value="ZF_RZ"/>
    <property type="match status" value="1"/>
</dbReference>
<dbReference type="Gene3D" id="3.40.50.300">
    <property type="entry name" value="P-loop containing nucleotide triphosphate hydrolases"/>
    <property type="match status" value="3"/>
</dbReference>
<dbReference type="SUPFAM" id="SSF52540">
    <property type="entry name" value="P-loop containing nucleoside triphosphate hydrolases"/>
    <property type="match status" value="1"/>
</dbReference>
<evidence type="ECO:0000256" key="5">
    <source>
        <dbReference type="ARBA" id="ARBA00022833"/>
    </source>
</evidence>
<dbReference type="Pfam" id="PF20173">
    <property type="entry name" value="ZnF_RZ-type"/>
    <property type="match status" value="1"/>
</dbReference>
<dbReference type="InterPro" id="IPR027417">
    <property type="entry name" value="P-loop_NTPase"/>
</dbReference>
<evidence type="ECO:0000256" key="1">
    <source>
        <dbReference type="ARBA" id="ARBA00004496"/>
    </source>
</evidence>
<keyword evidence="4 7" id="KW-0863">Zinc-finger</keyword>
<dbReference type="Pfam" id="PF18044">
    <property type="entry name" value="zf-CCCH_4"/>
    <property type="match status" value="1"/>
</dbReference>
<dbReference type="CDD" id="cd18808">
    <property type="entry name" value="SF1_C_Upf1"/>
    <property type="match status" value="1"/>
</dbReference>
<keyword evidence="5 7" id="KW-0862">Zinc</keyword>
<feature type="zinc finger region" description="C3H1-type" evidence="7">
    <location>
        <begin position="14"/>
        <end position="42"/>
    </location>
</feature>